<evidence type="ECO:0000313" key="3">
    <source>
        <dbReference type="Proteomes" id="UP001227543"/>
    </source>
</evidence>
<dbReference type="GeneID" id="85407774"/>
<dbReference type="Proteomes" id="UP001227543">
    <property type="component" value="Unassembled WGS sequence"/>
</dbReference>
<evidence type="ECO:0000256" key="1">
    <source>
        <dbReference type="SAM" id="MobiDB-lite"/>
    </source>
</evidence>
<gene>
    <name evidence="2" type="ORF">CTAM01_07514</name>
</gene>
<name>A0ABQ9R8Z4_9PEZI</name>
<comment type="caution">
    <text evidence="2">The sequence shown here is derived from an EMBL/GenBank/DDBJ whole genome shotgun (WGS) entry which is preliminary data.</text>
</comment>
<protein>
    <submittedName>
        <fullName evidence="2">Uncharacterized protein</fullName>
    </submittedName>
</protein>
<evidence type="ECO:0000313" key="2">
    <source>
        <dbReference type="EMBL" id="KAK1498296.1"/>
    </source>
</evidence>
<dbReference type="RefSeq" id="XP_060381912.1">
    <property type="nucleotide sequence ID" value="XM_060523536.1"/>
</dbReference>
<sequence length="128" mass="14091">MVAWGKDTARPNLPAERAVIFNACTLYSVSHNTTATFAGECCGLGHAHPSSSRKTPYRYPRDAETAAAPSTLPYRCAVPRPSTPDAGKRRAADQQPRFEISHRDGSPRNRSALWRKDVIPARSPFLPM</sequence>
<accession>A0ABQ9R8Z4</accession>
<dbReference type="EMBL" id="MLFU01000023">
    <property type="protein sequence ID" value="KAK1498296.1"/>
    <property type="molecule type" value="Genomic_DNA"/>
</dbReference>
<proteinExistence type="predicted"/>
<keyword evidence="3" id="KW-1185">Reference proteome</keyword>
<organism evidence="2 3">
    <name type="scientific">Colletotrichum tamarilloi</name>
    <dbReference type="NCBI Taxonomy" id="1209934"/>
    <lineage>
        <taxon>Eukaryota</taxon>
        <taxon>Fungi</taxon>
        <taxon>Dikarya</taxon>
        <taxon>Ascomycota</taxon>
        <taxon>Pezizomycotina</taxon>
        <taxon>Sordariomycetes</taxon>
        <taxon>Hypocreomycetidae</taxon>
        <taxon>Glomerellales</taxon>
        <taxon>Glomerellaceae</taxon>
        <taxon>Colletotrichum</taxon>
        <taxon>Colletotrichum acutatum species complex</taxon>
    </lineage>
</organism>
<reference evidence="2 3" key="1">
    <citation type="submission" date="2016-10" db="EMBL/GenBank/DDBJ databases">
        <title>The genome sequence of Colletotrichum fioriniae PJ7.</title>
        <authorList>
            <person name="Baroncelli R."/>
        </authorList>
    </citation>
    <scope>NUCLEOTIDE SEQUENCE [LARGE SCALE GENOMIC DNA]</scope>
    <source>
        <strain evidence="2 3">Tom-12</strain>
    </source>
</reference>
<feature type="region of interest" description="Disordered" evidence="1">
    <location>
        <begin position="74"/>
        <end position="112"/>
    </location>
</feature>